<reference evidence="1 2" key="1">
    <citation type="submission" date="2018-11" db="EMBL/GenBank/DDBJ databases">
        <authorList>
            <consortium name="Pathogen Informatics"/>
        </authorList>
    </citation>
    <scope>NUCLEOTIDE SEQUENCE [LARGE SCALE GENOMIC DNA]</scope>
    <source>
        <strain evidence="1 2">Egypt</strain>
    </source>
</reference>
<dbReference type="PANTHER" id="PTHR47163">
    <property type="entry name" value="DDE_TNP_IS1595 DOMAIN-CONTAINING PROTEIN"/>
    <property type="match status" value="1"/>
</dbReference>
<accession>A0A3P8GQC0</accession>
<protein>
    <recommendedName>
        <fullName evidence="3">ISXO2-like transposase domain-containing protein</fullName>
    </recommendedName>
</protein>
<organism evidence="1 2">
    <name type="scientific">Echinostoma caproni</name>
    <dbReference type="NCBI Taxonomy" id="27848"/>
    <lineage>
        <taxon>Eukaryota</taxon>
        <taxon>Metazoa</taxon>
        <taxon>Spiralia</taxon>
        <taxon>Lophotrochozoa</taxon>
        <taxon>Platyhelminthes</taxon>
        <taxon>Trematoda</taxon>
        <taxon>Digenea</taxon>
        <taxon>Plagiorchiida</taxon>
        <taxon>Echinostomata</taxon>
        <taxon>Echinostomatoidea</taxon>
        <taxon>Echinostomatidae</taxon>
        <taxon>Echinostoma</taxon>
    </lineage>
</organism>
<keyword evidence="2" id="KW-1185">Reference proteome</keyword>
<gene>
    <name evidence="1" type="ORF">ECPE_LOCUS14000</name>
</gene>
<dbReference type="PANTHER" id="PTHR47163:SF2">
    <property type="entry name" value="SI:DKEY-17M8.2"/>
    <property type="match status" value="1"/>
</dbReference>
<dbReference type="EMBL" id="UZAN01056466">
    <property type="protein sequence ID" value="VDP91272.1"/>
    <property type="molecule type" value="Genomic_DNA"/>
</dbReference>
<evidence type="ECO:0000313" key="2">
    <source>
        <dbReference type="Proteomes" id="UP000272942"/>
    </source>
</evidence>
<evidence type="ECO:0008006" key="3">
    <source>
        <dbReference type="Google" id="ProtNLM"/>
    </source>
</evidence>
<dbReference type="Proteomes" id="UP000272942">
    <property type="component" value="Unassembled WGS sequence"/>
</dbReference>
<proteinExistence type="predicted"/>
<dbReference type="InterPro" id="IPR053164">
    <property type="entry name" value="IS1016-like_transposase"/>
</dbReference>
<sequence>MHRSGSIIISDMWASYQGIETMIDMNYIHETVNHFENFVDLTTGVHTQTNESLCHIYKMQNESQCGTNRSLVKAQVPKKGHFRANY</sequence>
<dbReference type="OrthoDB" id="6412411at2759"/>
<dbReference type="AlphaFoldDB" id="A0A3P8GQC0"/>
<evidence type="ECO:0000313" key="1">
    <source>
        <dbReference type="EMBL" id="VDP91272.1"/>
    </source>
</evidence>
<name>A0A3P8GQC0_9TREM</name>